<organism evidence="2 3">
    <name type="scientific">Leptospira harrisiae</name>
    <dbReference type="NCBI Taxonomy" id="2023189"/>
    <lineage>
        <taxon>Bacteria</taxon>
        <taxon>Pseudomonadati</taxon>
        <taxon>Spirochaetota</taxon>
        <taxon>Spirochaetia</taxon>
        <taxon>Leptospirales</taxon>
        <taxon>Leptospiraceae</taxon>
        <taxon>Leptospira</taxon>
    </lineage>
</organism>
<dbReference type="EMBL" id="NPDX01000002">
    <property type="protein sequence ID" value="PJZ84387.1"/>
    <property type="molecule type" value="Genomic_DNA"/>
</dbReference>
<name>A0A2N0AJE2_9LEPT</name>
<evidence type="ECO:0000256" key="1">
    <source>
        <dbReference type="SAM" id="MobiDB-lite"/>
    </source>
</evidence>
<sequence>MSSNSYEDHSEKSFDIDGESNPSDKKISKLEKITSGIFRKVLILFLITYLFPECSSFGPKNAQSSLIILHMTIVKDEMVLDELIDPRFQKVTLRKGDKSFEYNESSEHYYYFQNLKEGQYEIYDAVHLLNRGASDFAFGSTKQPTKIDIDFDRADIEKSRVDLQPGTVVFMGSFHVTVDFKFQEEPKIAIRYSKSNEEELAAMEHLYKNYPRTGWGQKAKNRVKLLSSFAQ</sequence>
<gene>
    <name evidence="2" type="ORF">CH364_10170</name>
</gene>
<proteinExistence type="predicted"/>
<reference evidence="2 3" key="1">
    <citation type="submission" date="2017-07" db="EMBL/GenBank/DDBJ databases">
        <title>Leptospira spp. isolated from tropical soils.</title>
        <authorList>
            <person name="Thibeaux R."/>
            <person name="Iraola G."/>
            <person name="Ferres I."/>
            <person name="Bierque E."/>
            <person name="Girault D."/>
            <person name="Soupe-Gilbert M.-E."/>
            <person name="Picardeau M."/>
            <person name="Goarant C."/>
        </authorList>
    </citation>
    <scope>NUCLEOTIDE SEQUENCE [LARGE SCALE GENOMIC DNA]</scope>
    <source>
        <strain evidence="2 3">FH2-B-A1</strain>
    </source>
</reference>
<keyword evidence="3" id="KW-1185">Reference proteome</keyword>
<dbReference type="AlphaFoldDB" id="A0A2N0AJE2"/>
<evidence type="ECO:0000313" key="3">
    <source>
        <dbReference type="Proteomes" id="UP000232145"/>
    </source>
</evidence>
<accession>A0A2N0AJE2</accession>
<protein>
    <submittedName>
        <fullName evidence="2">Uncharacterized protein</fullName>
    </submittedName>
</protein>
<dbReference type="Proteomes" id="UP000232145">
    <property type="component" value="Unassembled WGS sequence"/>
</dbReference>
<evidence type="ECO:0000313" key="2">
    <source>
        <dbReference type="EMBL" id="PJZ84387.1"/>
    </source>
</evidence>
<dbReference type="RefSeq" id="WP_100743798.1">
    <property type="nucleotide sequence ID" value="NZ_NPDW01000002.1"/>
</dbReference>
<comment type="caution">
    <text evidence="2">The sequence shown here is derived from an EMBL/GenBank/DDBJ whole genome shotgun (WGS) entry which is preliminary data.</text>
</comment>
<dbReference type="OrthoDB" id="338858at2"/>
<feature type="region of interest" description="Disordered" evidence="1">
    <location>
        <begin position="1"/>
        <end position="24"/>
    </location>
</feature>
<feature type="compositionally biased region" description="Basic and acidic residues" evidence="1">
    <location>
        <begin position="1"/>
        <end position="15"/>
    </location>
</feature>